<dbReference type="AlphaFoldDB" id="A0A383F7A8"/>
<protein>
    <submittedName>
        <fullName evidence="1">Uncharacterized protein</fullName>
    </submittedName>
</protein>
<evidence type="ECO:0000313" key="1">
    <source>
        <dbReference type="EMBL" id="SVE64966.1"/>
    </source>
</evidence>
<dbReference type="EMBL" id="UINC01232129">
    <property type="protein sequence ID" value="SVE64966.1"/>
    <property type="molecule type" value="Genomic_DNA"/>
</dbReference>
<reference evidence="1" key="1">
    <citation type="submission" date="2018-05" db="EMBL/GenBank/DDBJ databases">
        <authorList>
            <person name="Lanie J.A."/>
            <person name="Ng W.-L."/>
            <person name="Kazmierczak K.M."/>
            <person name="Andrzejewski T.M."/>
            <person name="Davidsen T.M."/>
            <person name="Wayne K.J."/>
            <person name="Tettelin H."/>
            <person name="Glass J.I."/>
            <person name="Rusch D."/>
            <person name="Podicherti R."/>
            <person name="Tsui H.-C.T."/>
            <person name="Winkler M.E."/>
        </authorList>
    </citation>
    <scope>NUCLEOTIDE SEQUENCE</scope>
</reference>
<gene>
    <name evidence="1" type="ORF">METZ01_LOCUS517820</name>
</gene>
<feature type="non-terminal residue" evidence="1">
    <location>
        <position position="30"/>
    </location>
</feature>
<sequence>MKYLSPLEMMYKWEEEKGNEVFLSQPINSI</sequence>
<name>A0A383F7A8_9ZZZZ</name>
<organism evidence="1">
    <name type="scientific">marine metagenome</name>
    <dbReference type="NCBI Taxonomy" id="408172"/>
    <lineage>
        <taxon>unclassified sequences</taxon>
        <taxon>metagenomes</taxon>
        <taxon>ecological metagenomes</taxon>
    </lineage>
</organism>
<accession>A0A383F7A8</accession>
<proteinExistence type="predicted"/>